<dbReference type="OrthoDB" id="9778629at2"/>
<protein>
    <recommendedName>
        <fullName evidence="3">DUF455 domain-containing protein</fullName>
    </recommendedName>
</protein>
<dbReference type="RefSeq" id="WP_145262558.1">
    <property type="nucleotide sequence ID" value="NZ_CP036316.1"/>
</dbReference>
<dbReference type="AlphaFoldDB" id="A0A517T992"/>
<proteinExistence type="predicted"/>
<evidence type="ECO:0008006" key="3">
    <source>
        <dbReference type="Google" id="ProtNLM"/>
    </source>
</evidence>
<keyword evidence="2" id="KW-1185">Reference proteome</keyword>
<dbReference type="InterPro" id="IPR009078">
    <property type="entry name" value="Ferritin-like_SF"/>
</dbReference>
<evidence type="ECO:0000313" key="1">
    <source>
        <dbReference type="EMBL" id="QDT64955.1"/>
    </source>
</evidence>
<dbReference type="SUPFAM" id="SSF47240">
    <property type="entry name" value="Ferritin-like"/>
    <property type="match status" value="1"/>
</dbReference>
<dbReference type="Proteomes" id="UP000319976">
    <property type="component" value="Chromosome"/>
</dbReference>
<dbReference type="Pfam" id="PF04305">
    <property type="entry name" value="DUF455"/>
    <property type="match status" value="1"/>
</dbReference>
<name>A0A517T992_9PLAN</name>
<evidence type="ECO:0000313" key="2">
    <source>
        <dbReference type="Proteomes" id="UP000319976"/>
    </source>
</evidence>
<sequence>MELRAFAEQVLLSEELEQKLQSVDFDQLTDQKPGEALRLTEPTRPATLQFAAPRTAPSMPKGHALGDPGRRAVAHHIMANHELQALEVMAFVLLAFPDAPTDFRLGLARVMGDEQKHTRMHAKRAEELGTAFGSMPVNCYIWKKAQSYTCVLDYLAGLPLVFEGRNLDHTLEFERYFLDAKDKKSAGIMRSIHRDEIEHVAFGLEWLRKLKPADQSEWDTFCAHLSYPLRPDKSVGDEFHIGPRQQAGMSEEFIENLSRLANE</sequence>
<gene>
    <name evidence="1" type="ORF">V22_22010</name>
</gene>
<accession>A0A517T992</accession>
<dbReference type="PANTHER" id="PTHR42782">
    <property type="entry name" value="SI:CH73-314G15.3"/>
    <property type="match status" value="1"/>
</dbReference>
<dbReference type="EMBL" id="CP036316">
    <property type="protein sequence ID" value="QDT64955.1"/>
    <property type="molecule type" value="Genomic_DNA"/>
</dbReference>
<dbReference type="KEGG" id="chya:V22_22010"/>
<dbReference type="CDD" id="cd00657">
    <property type="entry name" value="Ferritin_like"/>
    <property type="match status" value="1"/>
</dbReference>
<reference evidence="1 2" key="1">
    <citation type="submission" date="2019-02" db="EMBL/GenBank/DDBJ databases">
        <title>Deep-cultivation of Planctomycetes and their phenomic and genomic characterization uncovers novel biology.</title>
        <authorList>
            <person name="Wiegand S."/>
            <person name="Jogler M."/>
            <person name="Boedeker C."/>
            <person name="Pinto D."/>
            <person name="Vollmers J."/>
            <person name="Rivas-Marin E."/>
            <person name="Kohn T."/>
            <person name="Peeters S.H."/>
            <person name="Heuer A."/>
            <person name="Rast P."/>
            <person name="Oberbeckmann S."/>
            <person name="Bunk B."/>
            <person name="Jeske O."/>
            <person name="Meyerdierks A."/>
            <person name="Storesund J.E."/>
            <person name="Kallscheuer N."/>
            <person name="Luecker S."/>
            <person name="Lage O.M."/>
            <person name="Pohl T."/>
            <person name="Merkel B.J."/>
            <person name="Hornburger P."/>
            <person name="Mueller R.-W."/>
            <person name="Bruemmer F."/>
            <person name="Labrenz M."/>
            <person name="Spormann A.M."/>
            <person name="Op den Camp H."/>
            <person name="Overmann J."/>
            <person name="Amann R."/>
            <person name="Jetten M.S.M."/>
            <person name="Mascher T."/>
            <person name="Medema M.H."/>
            <person name="Devos D.P."/>
            <person name="Kaster A.-K."/>
            <person name="Ovreas L."/>
            <person name="Rohde M."/>
            <person name="Galperin M.Y."/>
            <person name="Jogler C."/>
        </authorList>
    </citation>
    <scope>NUCLEOTIDE SEQUENCE [LARGE SCALE GENOMIC DNA]</scope>
    <source>
        <strain evidence="1 2">V22</strain>
    </source>
</reference>
<dbReference type="InterPro" id="IPR007402">
    <property type="entry name" value="DUF455"/>
</dbReference>
<dbReference type="PANTHER" id="PTHR42782:SF2">
    <property type="entry name" value="3-OXOACYL-[ACYL-CARRIER-PROTEIN] SYNTHASE-LIKE PROTEIN"/>
    <property type="match status" value="1"/>
</dbReference>
<organism evidence="1 2">
    <name type="scientific">Calycomorphotria hydatis</name>
    <dbReference type="NCBI Taxonomy" id="2528027"/>
    <lineage>
        <taxon>Bacteria</taxon>
        <taxon>Pseudomonadati</taxon>
        <taxon>Planctomycetota</taxon>
        <taxon>Planctomycetia</taxon>
        <taxon>Planctomycetales</taxon>
        <taxon>Planctomycetaceae</taxon>
        <taxon>Calycomorphotria</taxon>
    </lineage>
</organism>